<dbReference type="InterPro" id="IPR025685">
    <property type="entry name" value="YoaP-like_dom"/>
</dbReference>
<comment type="caution">
    <text evidence="2">The sequence shown here is derived from an EMBL/GenBank/DDBJ whole genome shotgun (WGS) entry which is preliminary data.</text>
</comment>
<dbReference type="Pfam" id="PF14268">
    <property type="entry name" value="YoaP"/>
    <property type="match status" value="1"/>
</dbReference>
<dbReference type="InterPro" id="IPR036249">
    <property type="entry name" value="Thioredoxin-like_sf"/>
</dbReference>
<dbReference type="SUPFAM" id="SSF52833">
    <property type="entry name" value="Thioredoxin-like"/>
    <property type="match status" value="1"/>
</dbReference>
<dbReference type="EMBL" id="MAPZ01000014">
    <property type="protein sequence ID" value="OBY11503.1"/>
    <property type="molecule type" value="Genomic_DNA"/>
</dbReference>
<gene>
    <name evidence="2" type="ORF">CP373A1_06010</name>
</gene>
<proteinExistence type="predicted"/>
<evidence type="ECO:0000313" key="2">
    <source>
        <dbReference type="EMBL" id="OBY11503.1"/>
    </source>
</evidence>
<evidence type="ECO:0000313" key="3">
    <source>
        <dbReference type="Proteomes" id="UP000092714"/>
    </source>
</evidence>
<dbReference type="RefSeq" id="WP_034866351.1">
    <property type="nucleotide sequence ID" value="NZ_CABHIH010000001.1"/>
</dbReference>
<dbReference type="SUPFAM" id="SSF55729">
    <property type="entry name" value="Acyl-CoA N-acyltransferases (Nat)"/>
    <property type="match status" value="1"/>
</dbReference>
<organism evidence="2 3">
    <name type="scientific">Clostridium paraputrificum</name>
    <dbReference type="NCBI Taxonomy" id="29363"/>
    <lineage>
        <taxon>Bacteria</taxon>
        <taxon>Bacillati</taxon>
        <taxon>Bacillota</taxon>
        <taxon>Clostridia</taxon>
        <taxon>Eubacteriales</taxon>
        <taxon>Clostridiaceae</taxon>
        <taxon>Clostridium</taxon>
    </lineage>
</organism>
<protein>
    <submittedName>
        <fullName evidence="2">Acetyltransferase</fullName>
    </submittedName>
</protein>
<dbReference type="eggNOG" id="COG1246">
    <property type="taxonomic scope" value="Bacteria"/>
</dbReference>
<keyword evidence="2" id="KW-0808">Transferase</keyword>
<dbReference type="GeneID" id="42777760"/>
<sequence length="259" mass="29971">MEIITVNKENLEEEHICCAISSNKDCQVASKKAWLLKRFDDGLVFKKGDVRGKCFIEYIPAEKAWCPIKAEGYMYINCFWVSGRYKGQGNSNLLLEECIKDSKEKGKKGLVVLSSKKKKPYLSDPEFLRYKGFKLADTLESYFELLYLPFDEDSIKPSFNDNVKRSTVENEGFVLYYSHQCPFTAKYVPIIEEVANSKGIKFKSVLFETYEEAQNSPCPFTTYALFYNGDFVTHEILNKNRFEKIVDKLVQQRSEGNVY</sequence>
<accession>A0A1B8RRN9</accession>
<reference evidence="2 3" key="1">
    <citation type="submission" date="2016-06" db="EMBL/GenBank/DDBJ databases">
        <authorList>
            <person name="Kjaerup R.B."/>
            <person name="Dalgaard T.S."/>
            <person name="Juul-Madsen H.R."/>
        </authorList>
    </citation>
    <scope>NUCLEOTIDE SEQUENCE [LARGE SCALE GENOMIC DNA]</scope>
    <source>
        <strain evidence="2 3">373-A1</strain>
    </source>
</reference>
<evidence type="ECO:0000259" key="1">
    <source>
        <dbReference type="Pfam" id="PF14268"/>
    </source>
</evidence>
<keyword evidence="3" id="KW-1185">Reference proteome</keyword>
<dbReference type="AlphaFoldDB" id="A0A1B8RRN9"/>
<dbReference type="InterPro" id="IPR016181">
    <property type="entry name" value="Acyl_CoA_acyltransferase"/>
</dbReference>
<name>A0A1B8RRN9_9CLOT</name>
<dbReference type="Proteomes" id="UP000092714">
    <property type="component" value="Unassembled WGS sequence"/>
</dbReference>
<dbReference type="OrthoDB" id="3172674at2"/>
<dbReference type="GO" id="GO:0016740">
    <property type="term" value="F:transferase activity"/>
    <property type="evidence" value="ECO:0007669"/>
    <property type="project" value="UniProtKB-KW"/>
</dbReference>
<feature type="domain" description="YoaP-like" evidence="1">
    <location>
        <begin position="202"/>
        <end position="244"/>
    </location>
</feature>
<dbReference type="Gene3D" id="3.40.630.30">
    <property type="match status" value="1"/>
</dbReference>